<keyword evidence="1" id="KW-1133">Transmembrane helix</keyword>
<name>A0A7R9A009_9CRUS</name>
<dbReference type="EMBL" id="CAJPEV010000375">
    <property type="protein sequence ID" value="CAG0884613.1"/>
    <property type="molecule type" value="Genomic_DNA"/>
</dbReference>
<proteinExistence type="predicted"/>
<feature type="transmembrane region" description="Helical" evidence="1">
    <location>
        <begin position="12"/>
        <end position="28"/>
    </location>
</feature>
<evidence type="ECO:0000313" key="2">
    <source>
        <dbReference type="EMBL" id="CAD7243146.1"/>
    </source>
</evidence>
<evidence type="ECO:0000256" key="1">
    <source>
        <dbReference type="SAM" id="Phobius"/>
    </source>
</evidence>
<dbReference type="AlphaFoldDB" id="A0A7R9A009"/>
<sequence length="91" mass="10610">MSMRYRRTIPRYVWLGCLALLAMMYMLFRSGSSKSYVKSMSSKFTDVPVSVNDTHSMFRDHCPAVKPAITDIETVRQMQEFVYDIFLIAKL</sequence>
<evidence type="ECO:0000313" key="3">
    <source>
        <dbReference type="Proteomes" id="UP000677054"/>
    </source>
</evidence>
<organism evidence="2">
    <name type="scientific">Darwinula stevensoni</name>
    <dbReference type="NCBI Taxonomy" id="69355"/>
    <lineage>
        <taxon>Eukaryota</taxon>
        <taxon>Metazoa</taxon>
        <taxon>Ecdysozoa</taxon>
        <taxon>Arthropoda</taxon>
        <taxon>Crustacea</taxon>
        <taxon>Oligostraca</taxon>
        <taxon>Ostracoda</taxon>
        <taxon>Podocopa</taxon>
        <taxon>Podocopida</taxon>
        <taxon>Darwinulocopina</taxon>
        <taxon>Darwinuloidea</taxon>
        <taxon>Darwinulidae</taxon>
        <taxon>Darwinula</taxon>
    </lineage>
</organism>
<gene>
    <name evidence="2" type="ORF">DSTB1V02_LOCUS3080</name>
</gene>
<protein>
    <submittedName>
        <fullName evidence="2">Uncharacterized protein</fullName>
    </submittedName>
</protein>
<accession>A0A7R9A009</accession>
<keyword evidence="1" id="KW-0472">Membrane</keyword>
<dbReference type="Proteomes" id="UP000677054">
    <property type="component" value="Unassembled WGS sequence"/>
</dbReference>
<keyword evidence="3" id="KW-1185">Reference proteome</keyword>
<keyword evidence="1" id="KW-0812">Transmembrane</keyword>
<dbReference type="EMBL" id="LR899892">
    <property type="protein sequence ID" value="CAD7243146.1"/>
    <property type="molecule type" value="Genomic_DNA"/>
</dbReference>
<reference evidence="2" key="1">
    <citation type="submission" date="2020-11" db="EMBL/GenBank/DDBJ databases">
        <authorList>
            <person name="Tran Van P."/>
        </authorList>
    </citation>
    <scope>NUCLEOTIDE SEQUENCE</scope>
</reference>